<dbReference type="InterPro" id="IPR049326">
    <property type="entry name" value="Rhodopsin_dom_fungi"/>
</dbReference>
<feature type="transmembrane region" description="Helical" evidence="15">
    <location>
        <begin position="255"/>
        <end position="283"/>
    </location>
</feature>
<evidence type="ECO:0000259" key="17">
    <source>
        <dbReference type="PROSITE" id="PS52012"/>
    </source>
</evidence>
<dbReference type="EMBL" id="CDPU01000022">
    <property type="protein sequence ID" value="CEO51284.1"/>
    <property type="molecule type" value="Genomic_DNA"/>
</dbReference>
<evidence type="ECO:0000256" key="8">
    <source>
        <dbReference type="ARBA" id="ARBA00022729"/>
    </source>
</evidence>
<comment type="similarity">
    <text evidence="4">Belongs to the RBT5 family.</text>
</comment>
<evidence type="ECO:0000256" key="12">
    <source>
        <dbReference type="ARBA" id="ARBA00023288"/>
    </source>
</evidence>
<evidence type="ECO:0000256" key="15">
    <source>
        <dbReference type="SAM" id="Phobius"/>
    </source>
</evidence>
<feature type="disulfide bond" evidence="14">
    <location>
        <begin position="50"/>
        <end position="57"/>
    </location>
</feature>
<accession>A0A0B7K2A2</accession>
<feature type="signal peptide" evidence="16">
    <location>
        <begin position="1"/>
        <end position="20"/>
    </location>
</feature>
<evidence type="ECO:0000256" key="7">
    <source>
        <dbReference type="ARBA" id="ARBA00022692"/>
    </source>
</evidence>
<evidence type="ECO:0000256" key="9">
    <source>
        <dbReference type="ARBA" id="ARBA00022989"/>
    </source>
</evidence>
<dbReference type="InterPro" id="IPR052337">
    <property type="entry name" value="SAT4-like"/>
</dbReference>
<evidence type="ECO:0000256" key="2">
    <source>
        <dbReference type="ARBA" id="ARBA00004589"/>
    </source>
</evidence>
<dbReference type="Pfam" id="PF20684">
    <property type="entry name" value="Fung_rhodopsin"/>
    <property type="match status" value="1"/>
</dbReference>
<keyword evidence="10 15" id="KW-0472">Membrane</keyword>
<evidence type="ECO:0000256" key="14">
    <source>
        <dbReference type="PROSITE-ProRule" id="PRU01356"/>
    </source>
</evidence>
<sequence length="328" mass="37918">MLHFQLLLVLVLALATGVLGIETTSILSELKNLPACGINCFTSVINDTPCDIFNATCICTDATFHDAAQNCITSNCPAQEALNVSKVEARVCERPYRTRKYVLSIPMMVEGPSWFYPWIRLYSRWLTLGRWELNNWVMLEIGLLYSVFLVLGKYTGYLAFGIDMWNLEYEMITTALKYFYICESFYILGLALYKVSVLFFYLRIFPSHKFLIAIYISMAVIMVLSVVLIFVQIFQCKPIYWVWHGWRLAYYRDRCMDIYTITFIAAGLNIFQDLVVLLLPLLSLFRLKMEKKSKWGILVMFSLGIFVTITSCIRLRHISLFGRSANPI</sequence>
<evidence type="ECO:0000256" key="1">
    <source>
        <dbReference type="ARBA" id="ARBA00004141"/>
    </source>
</evidence>
<evidence type="ECO:0000256" key="10">
    <source>
        <dbReference type="ARBA" id="ARBA00023136"/>
    </source>
</evidence>
<keyword evidence="12" id="KW-0449">Lipoprotein</keyword>
<feature type="transmembrane region" description="Helical" evidence="15">
    <location>
        <begin position="210"/>
        <end position="234"/>
    </location>
</feature>
<evidence type="ECO:0000256" key="5">
    <source>
        <dbReference type="ARBA" id="ARBA00022525"/>
    </source>
</evidence>
<keyword evidence="7 15" id="KW-0812">Transmembrane</keyword>
<evidence type="ECO:0000256" key="13">
    <source>
        <dbReference type="ARBA" id="ARBA00038359"/>
    </source>
</evidence>
<keyword evidence="6" id="KW-0325">Glycoprotein</keyword>
<evidence type="ECO:0000256" key="11">
    <source>
        <dbReference type="ARBA" id="ARBA00023157"/>
    </source>
</evidence>
<feature type="transmembrane region" description="Helical" evidence="15">
    <location>
        <begin position="295"/>
        <end position="315"/>
    </location>
</feature>
<feature type="transmembrane region" description="Helical" evidence="15">
    <location>
        <begin position="178"/>
        <end position="204"/>
    </location>
</feature>
<feature type="chain" id="PRO_5002131541" description="CFEM domain-containing protein" evidence="16">
    <location>
        <begin position="21"/>
        <end position="328"/>
    </location>
</feature>
<dbReference type="GO" id="GO:0005576">
    <property type="term" value="C:extracellular region"/>
    <property type="evidence" value="ECO:0007669"/>
    <property type="project" value="UniProtKB-SubCell"/>
</dbReference>
<keyword evidence="5" id="KW-0964">Secreted</keyword>
<evidence type="ECO:0000256" key="16">
    <source>
        <dbReference type="SAM" id="SignalP"/>
    </source>
</evidence>
<dbReference type="InterPro" id="IPR008427">
    <property type="entry name" value="Extracellular_membr_CFEM_dom"/>
</dbReference>
<dbReference type="AlphaFoldDB" id="A0A0B7K2A2"/>
<name>A0A0B7K2A2_BIOOC</name>
<organism evidence="18">
    <name type="scientific">Bionectria ochroleuca</name>
    <name type="common">Gliocladium roseum</name>
    <dbReference type="NCBI Taxonomy" id="29856"/>
    <lineage>
        <taxon>Eukaryota</taxon>
        <taxon>Fungi</taxon>
        <taxon>Dikarya</taxon>
        <taxon>Ascomycota</taxon>
        <taxon>Pezizomycotina</taxon>
        <taxon>Sordariomycetes</taxon>
        <taxon>Hypocreomycetidae</taxon>
        <taxon>Hypocreales</taxon>
        <taxon>Bionectriaceae</taxon>
        <taxon>Clonostachys</taxon>
    </lineage>
</organism>
<dbReference type="PANTHER" id="PTHR33048:SF143">
    <property type="entry name" value="EXTRACELLULAR MEMBRANE PROTEIN CFEM DOMAIN-CONTAINING PROTEIN-RELATED"/>
    <property type="match status" value="1"/>
</dbReference>
<comment type="subcellular location">
    <subcellularLocation>
        <location evidence="2">Membrane</location>
        <topology evidence="2">Lipid-anchor</topology>
        <topology evidence="2">GPI-anchor</topology>
    </subcellularLocation>
    <subcellularLocation>
        <location evidence="1">Membrane</location>
        <topology evidence="1">Multi-pass membrane protein</topology>
    </subcellularLocation>
    <subcellularLocation>
        <location evidence="3">Secreted</location>
    </subcellularLocation>
</comment>
<proteinExistence type="inferred from homology"/>
<keyword evidence="11 14" id="KW-1015">Disulfide bond</keyword>
<evidence type="ECO:0000313" key="18">
    <source>
        <dbReference type="EMBL" id="CEO51284.1"/>
    </source>
</evidence>
<feature type="disulfide bond" evidence="14">
    <location>
        <begin position="36"/>
        <end position="76"/>
    </location>
</feature>
<keyword evidence="8 16" id="KW-0732">Signal</keyword>
<gene>
    <name evidence="18" type="ORF">BN869_000007342_1</name>
</gene>
<evidence type="ECO:0000256" key="3">
    <source>
        <dbReference type="ARBA" id="ARBA00004613"/>
    </source>
</evidence>
<reference evidence="18" key="1">
    <citation type="submission" date="2015-01" db="EMBL/GenBank/DDBJ databases">
        <authorList>
            <person name="Durling Mikael"/>
        </authorList>
    </citation>
    <scope>NUCLEOTIDE SEQUENCE</scope>
</reference>
<comment type="caution">
    <text evidence="14">Lacks conserved residue(s) required for the propagation of feature annotation.</text>
</comment>
<keyword evidence="6" id="KW-0336">GPI-anchor</keyword>
<dbReference type="Pfam" id="PF05730">
    <property type="entry name" value="CFEM"/>
    <property type="match status" value="1"/>
</dbReference>
<evidence type="ECO:0000256" key="6">
    <source>
        <dbReference type="ARBA" id="ARBA00022622"/>
    </source>
</evidence>
<feature type="disulfide bond" evidence="14">
    <location>
        <begin position="59"/>
        <end position="92"/>
    </location>
</feature>
<dbReference type="GO" id="GO:0098552">
    <property type="term" value="C:side of membrane"/>
    <property type="evidence" value="ECO:0007669"/>
    <property type="project" value="UniProtKB-KW"/>
</dbReference>
<comment type="similarity">
    <text evidence="13">Belongs to the SAT4 family.</text>
</comment>
<feature type="disulfide bond" evidence="14">
    <location>
        <begin position="40"/>
        <end position="71"/>
    </location>
</feature>
<feature type="transmembrane region" description="Helical" evidence="15">
    <location>
        <begin position="136"/>
        <end position="157"/>
    </location>
</feature>
<dbReference type="SMART" id="SM00747">
    <property type="entry name" value="CFEM"/>
    <property type="match status" value="1"/>
</dbReference>
<keyword evidence="9 15" id="KW-1133">Transmembrane helix</keyword>
<feature type="domain" description="CFEM" evidence="17">
    <location>
        <begin position="4"/>
        <end position="119"/>
    </location>
</feature>
<evidence type="ECO:0000256" key="4">
    <source>
        <dbReference type="ARBA" id="ARBA00010031"/>
    </source>
</evidence>
<dbReference type="PANTHER" id="PTHR33048">
    <property type="entry name" value="PTH11-LIKE INTEGRAL MEMBRANE PROTEIN (AFU_ORTHOLOGUE AFUA_5G11245)"/>
    <property type="match status" value="1"/>
</dbReference>
<protein>
    <recommendedName>
        <fullName evidence="17">CFEM domain-containing protein</fullName>
    </recommendedName>
</protein>
<dbReference type="PROSITE" id="PS52012">
    <property type="entry name" value="CFEM"/>
    <property type="match status" value="1"/>
</dbReference>